<gene>
    <name evidence="1" type="ORF">OU419_16245</name>
</gene>
<dbReference type="Proteomes" id="UP001163624">
    <property type="component" value="Chromosome"/>
</dbReference>
<protein>
    <submittedName>
        <fullName evidence="1">Uncharacterized protein</fullName>
    </submittedName>
</protein>
<dbReference type="EMBL" id="CP113432">
    <property type="protein sequence ID" value="WAI47325.1"/>
    <property type="molecule type" value="Genomic_DNA"/>
</dbReference>
<keyword evidence="2" id="KW-1185">Reference proteome</keyword>
<organism evidence="1 2">
    <name type="scientific">Pseudomonas triclosanedens</name>
    <dbReference type="NCBI Taxonomy" id="2961893"/>
    <lineage>
        <taxon>Bacteria</taxon>
        <taxon>Pseudomonadati</taxon>
        <taxon>Pseudomonadota</taxon>
        <taxon>Gammaproteobacteria</taxon>
        <taxon>Pseudomonadales</taxon>
        <taxon>Pseudomonadaceae</taxon>
        <taxon>Pseudomonas</taxon>
    </lineage>
</organism>
<evidence type="ECO:0000313" key="2">
    <source>
        <dbReference type="Proteomes" id="UP001163624"/>
    </source>
</evidence>
<accession>A0ABY6ZTI1</accession>
<evidence type="ECO:0000313" key="1">
    <source>
        <dbReference type="EMBL" id="WAI47325.1"/>
    </source>
</evidence>
<reference evidence="1" key="1">
    <citation type="submission" date="2022-11" db="EMBL/GenBank/DDBJ databases">
        <title>Pseudomonas triclosanedens sp. nov., a triclosan degrader isolated from activated sludge.</title>
        <authorList>
            <person name="Yin Y."/>
            <person name="Lu Z."/>
        </authorList>
    </citation>
    <scope>NUCLEOTIDE SEQUENCE</scope>
    <source>
        <strain evidence="1">ZM23</strain>
    </source>
</reference>
<name>A0ABY6ZTI1_9PSED</name>
<proteinExistence type="predicted"/>
<sequence length="70" mass="7416">MTERAWMSRVIAPYEKAASAPTEAAPELVPEAGIEPARLSARDFLTTSAFAASACAVRGLEHAFTIALQP</sequence>
<dbReference type="RefSeq" id="WP_144244908.1">
    <property type="nucleotide sequence ID" value="NZ_CP113432.1"/>
</dbReference>